<accession>A0A8C6GJX1</accession>
<reference evidence="4" key="1">
    <citation type="submission" date="2025-08" db="UniProtKB">
        <authorList>
            <consortium name="Ensembl"/>
        </authorList>
    </citation>
    <scope>IDENTIFICATION</scope>
</reference>
<keyword evidence="3" id="KW-0472">Membrane</keyword>
<keyword evidence="3" id="KW-1133">Transmembrane helix</keyword>
<comment type="similarity">
    <text evidence="1">Belongs to the SPATA31 family.</text>
</comment>
<evidence type="ECO:0000256" key="1">
    <source>
        <dbReference type="ARBA" id="ARBA00035009"/>
    </source>
</evidence>
<dbReference type="AlphaFoldDB" id="A0A8C6GJX1"/>
<organism evidence="4 5">
    <name type="scientific">Mus spicilegus</name>
    <name type="common">Mound-building mouse</name>
    <dbReference type="NCBI Taxonomy" id="10103"/>
    <lineage>
        <taxon>Eukaryota</taxon>
        <taxon>Metazoa</taxon>
        <taxon>Chordata</taxon>
        <taxon>Craniata</taxon>
        <taxon>Vertebrata</taxon>
        <taxon>Euteleostomi</taxon>
        <taxon>Mammalia</taxon>
        <taxon>Eutheria</taxon>
        <taxon>Euarchontoglires</taxon>
        <taxon>Glires</taxon>
        <taxon>Rodentia</taxon>
        <taxon>Myomorpha</taxon>
        <taxon>Muroidea</taxon>
        <taxon>Muridae</taxon>
        <taxon>Murinae</taxon>
        <taxon>Mus</taxon>
        <taxon>Mus</taxon>
    </lineage>
</organism>
<sequence>IENFLSLMNSISDSWMSPSCMDIAMDVGIAFMCGAGLFFLLLPFLKECPVSQPPESESDISKDVQRGQSNTKRKTAAVKGRLLLSCREEFQPAFPSVKRVMMIAMLLEDIRYRKEDGDAGKKIRIGELAGCVIERSCCWLGWVLHKGV</sequence>
<dbReference type="PANTHER" id="PTHR21859">
    <property type="entry name" value="ACROSOME-SPECIFIC PROTEIN"/>
    <property type="match status" value="1"/>
</dbReference>
<proteinExistence type="inferred from homology"/>
<feature type="transmembrane region" description="Helical" evidence="3">
    <location>
        <begin position="23"/>
        <end position="45"/>
    </location>
</feature>
<dbReference type="PANTHER" id="PTHR21859:SF6">
    <property type="entry name" value="GENE MODEL 906, (NCBI)-RELATED"/>
    <property type="match status" value="1"/>
</dbReference>
<name>A0A8C6GJX1_MUSSI</name>
<protein>
    <submittedName>
        <fullName evidence="4">Uncharacterized protein</fullName>
    </submittedName>
</protein>
<reference evidence="4" key="2">
    <citation type="submission" date="2025-09" db="UniProtKB">
        <authorList>
            <consortium name="Ensembl"/>
        </authorList>
    </citation>
    <scope>IDENTIFICATION</scope>
</reference>
<evidence type="ECO:0000256" key="3">
    <source>
        <dbReference type="SAM" id="Phobius"/>
    </source>
</evidence>
<dbReference type="GeneTree" id="ENSGT00940000170831"/>
<evidence type="ECO:0000256" key="2">
    <source>
        <dbReference type="SAM" id="MobiDB-lite"/>
    </source>
</evidence>
<keyword evidence="3" id="KW-0812">Transmembrane</keyword>
<evidence type="ECO:0000313" key="4">
    <source>
        <dbReference type="Ensembl" id="ENSMSIP00000007435.1"/>
    </source>
</evidence>
<dbReference type="Proteomes" id="UP000694415">
    <property type="component" value="Unplaced"/>
</dbReference>
<feature type="region of interest" description="Disordered" evidence="2">
    <location>
        <begin position="54"/>
        <end position="73"/>
    </location>
</feature>
<dbReference type="Ensembl" id="ENSMSIT00000009462.1">
    <property type="protein sequence ID" value="ENSMSIP00000007435.1"/>
    <property type="gene ID" value="ENSMSIG00000006634.1"/>
</dbReference>
<keyword evidence="5" id="KW-1185">Reference proteome</keyword>
<evidence type="ECO:0000313" key="5">
    <source>
        <dbReference type="Proteomes" id="UP000694415"/>
    </source>
</evidence>